<keyword evidence="5 11" id="KW-0479">Metal-binding</keyword>
<dbReference type="InterPro" id="IPR039398">
    <property type="entry name" value="Deltex_fam"/>
</dbReference>
<dbReference type="InterPro" id="IPR039399">
    <property type="entry name" value="Deltex_C_sf"/>
</dbReference>
<comment type="subcellular location">
    <subcellularLocation>
        <location evidence="11">Cytoplasm</location>
    </subcellularLocation>
</comment>
<evidence type="ECO:0000256" key="9">
    <source>
        <dbReference type="ARBA" id="ARBA00022976"/>
    </source>
</evidence>
<evidence type="ECO:0000256" key="11">
    <source>
        <dbReference type="RuleBase" id="RU367105"/>
    </source>
</evidence>
<keyword evidence="6" id="KW-0677">Repeat</keyword>
<dbReference type="EMBL" id="AFYH01004434">
    <property type="status" value="NOT_ANNOTATED_CDS"/>
    <property type="molecule type" value="Genomic_DNA"/>
</dbReference>
<dbReference type="FunFam" id="3.30.40.10:FF:000097">
    <property type="entry name" value="E3 ubiquitin-protein ligase DTX4"/>
    <property type="match status" value="1"/>
</dbReference>
<dbReference type="InterPro" id="IPR039396">
    <property type="entry name" value="Deltex_C"/>
</dbReference>
<dbReference type="SUPFAM" id="SSF57850">
    <property type="entry name" value="RING/U-box"/>
    <property type="match status" value="1"/>
</dbReference>
<dbReference type="STRING" id="7897.ENSLACP00000021034"/>
<keyword evidence="4 11" id="KW-0808">Transferase</keyword>
<dbReference type="CDD" id="cd16672">
    <property type="entry name" value="RING-H2_DTX2"/>
    <property type="match status" value="1"/>
</dbReference>
<keyword evidence="7 10" id="KW-0863">Zinc-finger</keyword>
<dbReference type="GO" id="GO:0007219">
    <property type="term" value="P:Notch signaling pathway"/>
    <property type="evidence" value="ECO:0007669"/>
    <property type="project" value="UniProtKB-KW"/>
</dbReference>
<dbReference type="GO" id="GO:0005737">
    <property type="term" value="C:cytoplasm"/>
    <property type="evidence" value="ECO:0007669"/>
    <property type="project" value="UniProtKB-SubCell"/>
</dbReference>
<dbReference type="Pfam" id="PF00097">
    <property type="entry name" value="zf-C3HC4"/>
    <property type="match status" value="1"/>
</dbReference>
<reference evidence="15" key="2">
    <citation type="submission" date="2025-08" db="UniProtKB">
        <authorList>
            <consortium name="Ensembl"/>
        </authorList>
    </citation>
    <scope>IDENTIFICATION</scope>
</reference>
<evidence type="ECO:0000259" key="14">
    <source>
        <dbReference type="PROSITE" id="PS50918"/>
    </source>
</evidence>
<evidence type="ECO:0000256" key="6">
    <source>
        <dbReference type="ARBA" id="ARBA00022737"/>
    </source>
</evidence>
<comment type="catalytic activity">
    <reaction evidence="1 11">
        <text>S-ubiquitinyl-[E2 ubiquitin-conjugating enzyme]-L-cysteine + [acceptor protein]-L-lysine = [E2 ubiquitin-conjugating enzyme]-L-cysteine + N(6)-ubiquitinyl-[acceptor protein]-L-lysine.</text>
        <dbReference type="EC" id="2.3.2.27"/>
    </reaction>
</comment>
<dbReference type="SUPFAM" id="SSF117839">
    <property type="entry name" value="WWE domain"/>
    <property type="match status" value="2"/>
</dbReference>
<reference evidence="15" key="3">
    <citation type="submission" date="2025-09" db="UniProtKB">
        <authorList>
            <consortium name="Ensembl"/>
        </authorList>
    </citation>
    <scope>IDENTIFICATION</scope>
</reference>
<evidence type="ECO:0000256" key="1">
    <source>
        <dbReference type="ARBA" id="ARBA00000900"/>
    </source>
</evidence>
<dbReference type="AlphaFoldDB" id="H3BGL3"/>
<dbReference type="Gene3D" id="3.30.720.50">
    <property type="match status" value="2"/>
</dbReference>
<dbReference type="EMBL" id="AFYH01004435">
    <property type="status" value="NOT_ANNOTATED_CDS"/>
    <property type="molecule type" value="Genomic_DNA"/>
</dbReference>
<dbReference type="Ensembl" id="ENSLACT00000021174.1">
    <property type="protein sequence ID" value="ENSLACP00000021034.1"/>
    <property type="gene ID" value="ENSLACG00000018481.2"/>
</dbReference>
<feature type="domain" description="WWE" evidence="14">
    <location>
        <begin position="8"/>
        <end position="99"/>
    </location>
</feature>
<dbReference type="Proteomes" id="UP000008672">
    <property type="component" value="Unassembled WGS sequence"/>
</dbReference>
<feature type="domain" description="WWE" evidence="14">
    <location>
        <begin position="100"/>
        <end position="176"/>
    </location>
</feature>
<dbReference type="Pfam" id="PF02825">
    <property type="entry name" value="WWE"/>
    <property type="match status" value="2"/>
</dbReference>
<dbReference type="InParanoid" id="H3BGL3"/>
<dbReference type="PROSITE" id="PS50089">
    <property type="entry name" value="ZF_RING_2"/>
    <property type="match status" value="1"/>
</dbReference>
<evidence type="ECO:0000256" key="5">
    <source>
        <dbReference type="ARBA" id="ARBA00022723"/>
    </source>
</evidence>
<dbReference type="GO" id="GO:0016567">
    <property type="term" value="P:protein ubiquitination"/>
    <property type="evidence" value="ECO:0007669"/>
    <property type="project" value="UniProtKB-UniRule"/>
</dbReference>
<dbReference type="GeneTree" id="ENSGT00940000157641"/>
<name>H3BGL3_LATCH</name>
<keyword evidence="9" id="KW-0914">Notch signaling pathway</keyword>
<evidence type="ECO:0000256" key="7">
    <source>
        <dbReference type="ARBA" id="ARBA00022771"/>
    </source>
</evidence>
<feature type="domain" description="RING-type" evidence="13">
    <location>
        <begin position="419"/>
        <end position="480"/>
    </location>
</feature>
<evidence type="ECO:0000313" key="16">
    <source>
        <dbReference type="Proteomes" id="UP000008672"/>
    </source>
</evidence>
<evidence type="ECO:0000256" key="12">
    <source>
        <dbReference type="SAM" id="MobiDB-lite"/>
    </source>
</evidence>
<evidence type="ECO:0000259" key="13">
    <source>
        <dbReference type="PROSITE" id="PS50089"/>
    </source>
</evidence>
<reference evidence="16" key="1">
    <citation type="submission" date="2011-08" db="EMBL/GenBank/DDBJ databases">
        <title>The draft genome of Latimeria chalumnae.</title>
        <authorList>
            <person name="Di Palma F."/>
            <person name="Alfoldi J."/>
            <person name="Johnson J."/>
            <person name="Berlin A."/>
            <person name="Gnerre S."/>
            <person name="Jaffe D."/>
            <person name="MacCallum I."/>
            <person name="Young S."/>
            <person name="Walker B.J."/>
            <person name="Lander E."/>
            <person name="Lindblad-Toh K."/>
        </authorList>
    </citation>
    <scope>NUCLEOTIDE SEQUENCE [LARGE SCALE GENOMIC DNA]</scope>
    <source>
        <strain evidence="16">Wild caught</strain>
    </source>
</reference>
<organism evidence="15 16">
    <name type="scientific">Latimeria chalumnae</name>
    <name type="common">Coelacanth</name>
    <dbReference type="NCBI Taxonomy" id="7897"/>
    <lineage>
        <taxon>Eukaryota</taxon>
        <taxon>Metazoa</taxon>
        <taxon>Chordata</taxon>
        <taxon>Craniata</taxon>
        <taxon>Vertebrata</taxon>
        <taxon>Euteleostomi</taxon>
        <taxon>Coelacanthiformes</taxon>
        <taxon>Coelacanthidae</taxon>
        <taxon>Latimeria</taxon>
    </lineage>
</organism>
<dbReference type="EMBL" id="AFYH01004436">
    <property type="status" value="NOT_ANNOTATED_CDS"/>
    <property type="molecule type" value="Genomic_DNA"/>
</dbReference>
<dbReference type="SMART" id="SM00184">
    <property type="entry name" value="RING"/>
    <property type="match status" value="1"/>
</dbReference>
<dbReference type="EC" id="2.3.2.27" evidence="11"/>
<evidence type="ECO:0000256" key="3">
    <source>
        <dbReference type="ARBA" id="ARBA00009413"/>
    </source>
</evidence>
<dbReference type="InterPro" id="IPR004170">
    <property type="entry name" value="WWE_dom"/>
</dbReference>
<evidence type="ECO:0000256" key="4">
    <source>
        <dbReference type="ARBA" id="ARBA00022679"/>
    </source>
</evidence>
<protein>
    <recommendedName>
        <fullName evidence="11">E3 ubiquitin-protein ligase</fullName>
        <ecNumber evidence="11">2.3.2.27</ecNumber>
    </recommendedName>
</protein>
<feature type="region of interest" description="Disordered" evidence="12">
    <location>
        <begin position="362"/>
        <end position="387"/>
    </location>
</feature>
<sequence length="628" mass="68390">LFLTPPPHLPILGGSPAMMVAVWEWLDEFNHWRPYSGQVSSYIEYCLQQQRGQRAGGMGPTSNSISLGQADPTLAPYIIDIPNLMQFRQDTGTMRKVRRRLFPQNSAPGKGVHWEWANNDGGWTGYEVDISIVLEDSYMNRQQIADLAAFNYHYVVDLTSMFQINTSTGFRRQVRRRTDFPYPLAQTPGPVHLGATCSCHYCLSNSGAGPITSRNRHSLGHTGMSSTSTSASLRALTAAPNPGYVPYPRRPLSVGAMPVSSPNFNVNLALHQPAAAGAMGVTPPLRPTAAKFISSFVPPPPLTRSPMAAQLPQRPKSKFSSVPSVPVQLKGSSGINPALAGMTAILMSAAGLPVLFTRTPQPTSTAAIGKPAKKHDSVRKSKKMPKKVLVPKKPITQQEPEEVVKKYTERLETPPDESCIICMEKLSCASGYDEMSKSNTMQASAVGKLTKCGHVFHLLCMLAMYNNGNKDGSLQCPSCKAIYGEKTGTQPKGRMDVNLISHSLPGHPDCGTIQIVYTISPGIQGPEHPNPGKPYSARGFPRHCYLPDNEKGRKVLQLLKVAWDRRLIFTVGTSSTTGEMDTVVWNEIHHKTEMGSNTSGHGYPDPSYLDNVIAELGAQGVTENCLSK</sequence>
<keyword evidence="11" id="KW-0963">Cytoplasm</keyword>
<dbReference type="EMBL" id="AFYH01004433">
    <property type="status" value="NOT_ANNOTATED_CDS"/>
    <property type="molecule type" value="Genomic_DNA"/>
</dbReference>
<accession>H3BGL3</accession>
<dbReference type="PROSITE" id="PS50918">
    <property type="entry name" value="WWE"/>
    <property type="match status" value="2"/>
</dbReference>
<dbReference type="GO" id="GO:0008270">
    <property type="term" value="F:zinc ion binding"/>
    <property type="evidence" value="ECO:0007669"/>
    <property type="project" value="UniProtKB-KW"/>
</dbReference>
<dbReference type="InterPro" id="IPR013083">
    <property type="entry name" value="Znf_RING/FYVE/PHD"/>
</dbReference>
<keyword evidence="16" id="KW-1185">Reference proteome</keyword>
<evidence type="ECO:0000313" key="15">
    <source>
        <dbReference type="Ensembl" id="ENSLACP00000021034.1"/>
    </source>
</evidence>
<evidence type="ECO:0000256" key="2">
    <source>
        <dbReference type="ARBA" id="ARBA00004906"/>
    </source>
</evidence>
<dbReference type="FunFam" id="3.30.390.130:FF:000001">
    <property type="entry name" value="Probable E3 ubiquitin-protein ligase DTX3"/>
    <property type="match status" value="1"/>
</dbReference>
<dbReference type="UniPathway" id="UPA00143"/>
<dbReference type="FunCoup" id="H3BGL3">
    <property type="interactions" value="593"/>
</dbReference>
<dbReference type="PANTHER" id="PTHR12622">
    <property type="entry name" value="DELTEX-RELATED"/>
    <property type="match status" value="1"/>
</dbReference>
<dbReference type="InterPro" id="IPR018123">
    <property type="entry name" value="WWE-dom_subgr"/>
</dbReference>
<dbReference type="InterPro" id="IPR001841">
    <property type="entry name" value="Znf_RING"/>
</dbReference>
<keyword evidence="8 11" id="KW-0862">Zinc</keyword>
<dbReference type="eggNOG" id="ENOG502QQ9M">
    <property type="taxonomic scope" value="Eukaryota"/>
</dbReference>
<dbReference type="Gene3D" id="3.30.40.10">
    <property type="entry name" value="Zinc/RING finger domain, C3HC4 (zinc finger)"/>
    <property type="match status" value="1"/>
</dbReference>
<evidence type="ECO:0000256" key="10">
    <source>
        <dbReference type="PROSITE-ProRule" id="PRU00175"/>
    </source>
</evidence>
<dbReference type="SMART" id="SM00678">
    <property type="entry name" value="WWE"/>
    <property type="match status" value="2"/>
</dbReference>
<dbReference type="OMA" id="ICMEQLS"/>
<comment type="similarity">
    <text evidence="3 11">Belongs to the Deltex family.</text>
</comment>
<dbReference type="GO" id="GO:0061630">
    <property type="term" value="F:ubiquitin protein ligase activity"/>
    <property type="evidence" value="ECO:0007669"/>
    <property type="project" value="UniProtKB-UniRule"/>
</dbReference>
<dbReference type="Bgee" id="ENSLACG00000018481">
    <property type="expression patterns" value="Expressed in pectoral fin and 6 other cell types or tissues"/>
</dbReference>
<dbReference type="InterPro" id="IPR018957">
    <property type="entry name" value="Znf_C3HC4_RING-type"/>
</dbReference>
<evidence type="ECO:0000256" key="8">
    <source>
        <dbReference type="ARBA" id="ARBA00022833"/>
    </source>
</evidence>
<proteinExistence type="inferred from homology"/>
<dbReference type="CDD" id="cd09633">
    <property type="entry name" value="Deltex_C"/>
    <property type="match status" value="1"/>
</dbReference>
<gene>
    <name evidence="15" type="primary">DTX2</name>
</gene>
<dbReference type="Pfam" id="PF18102">
    <property type="entry name" value="DTC"/>
    <property type="match status" value="1"/>
</dbReference>
<comment type="pathway">
    <text evidence="2 11">Protein modification; protein ubiquitination.</text>
</comment>
<dbReference type="Gene3D" id="3.30.390.130">
    <property type="match status" value="1"/>
</dbReference>
<dbReference type="InterPro" id="IPR037197">
    <property type="entry name" value="WWE_dom_sf"/>
</dbReference>